<sequence>MKKAKMSKSNFKAMLIFWQLRERVRKKRPELWKNKSWILHQDNVPAHNTLSVKRYLAARGIPVLEYAPYSPDLAPCEFFLFPKIKSTLKVTPFESMEEVK</sequence>
<evidence type="ECO:0000313" key="1">
    <source>
        <dbReference type="EMBL" id="KAJ8957683.1"/>
    </source>
</evidence>
<evidence type="ECO:0008006" key="3">
    <source>
        <dbReference type="Google" id="ProtNLM"/>
    </source>
</evidence>
<proteinExistence type="predicted"/>
<protein>
    <recommendedName>
        <fullName evidence="3">Transposase</fullName>
    </recommendedName>
</protein>
<gene>
    <name evidence="1" type="ORF">NQ318_017575</name>
</gene>
<reference evidence="1" key="1">
    <citation type="journal article" date="2023" name="Insect Mol. Biol.">
        <title>Genome sequencing provides insights into the evolution of gene families encoding plant cell wall-degrading enzymes in longhorned beetles.</title>
        <authorList>
            <person name="Shin N.R."/>
            <person name="Okamura Y."/>
            <person name="Kirsch R."/>
            <person name="Pauchet Y."/>
        </authorList>
    </citation>
    <scope>NUCLEOTIDE SEQUENCE</scope>
    <source>
        <strain evidence="1">AMC_N1</strain>
    </source>
</reference>
<comment type="caution">
    <text evidence="1">The sequence shown here is derived from an EMBL/GenBank/DDBJ whole genome shotgun (WGS) entry which is preliminary data.</text>
</comment>
<organism evidence="1 2">
    <name type="scientific">Aromia moschata</name>
    <dbReference type="NCBI Taxonomy" id="1265417"/>
    <lineage>
        <taxon>Eukaryota</taxon>
        <taxon>Metazoa</taxon>
        <taxon>Ecdysozoa</taxon>
        <taxon>Arthropoda</taxon>
        <taxon>Hexapoda</taxon>
        <taxon>Insecta</taxon>
        <taxon>Pterygota</taxon>
        <taxon>Neoptera</taxon>
        <taxon>Endopterygota</taxon>
        <taxon>Coleoptera</taxon>
        <taxon>Polyphaga</taxon>
        <taxon>Cucujiformia</taxon>
        <taxon>Chrysomeloidea</taxon>
        <taxon>Cerambycidae</taxon>
        <taxon>Cerambycinae</taxon>
        <taxon>Callichromatini</taxon>
        <taxon>Aromia</taxon>
    </lineage>
</organism>
<name>A0AAV8Z0Y4_9CUCU</name>
<accession>A0AAV8Z0Y4</accession>
<dbReference type="InterPro" id="IPR036397">
    <property type="entry name" value="RNaseH_sf"/>
</dbReference>
<dbReference type="EMBL" id="JAPWTK010000021">
    <property type="protein sequence ID" value="KAJ8957683.1"/>
    <property type="molecule type" value="Genomic_DNA"/>
</dbReference>
<dbReference type="InterPro" id="IPR052709">
    <property type="entry name" value="Transposase-MT_Hybrid"/>
</dbReference>
<dbReference type="GO" id="GO:0003676">
    <property type="term" value="F:nucleic acid binding"/>
    <property type="evidence" value="ECO:0007669"/>
    <property type="project" value="InterPro"/>
</dbReference>
<dbReference type="PANTHER" id="PTHR46060">
    <property type="entry name" value="MARINER MOS1 TRANSPOSASE-LIKE PROTEIN"/>
    <property type="match status" value="1"/>
</dbReference>
<evidence type="ECO:0000313" key="2">
    <source>
        <dbReference type="Proteomes" id="UP001162162"/>
    </source>
</evidence>
<dbReference type="PANTHER" id="PTHR46060:SF1">
    <property type="entry name" value="MARINER MOS1 TRANSPOSASE-LIKE PROTEIN"/>
    <property type="match status" value="1"/>
</dbReference>
<dbReference type="Proteomes" id="UP001162162">
    <property type="component" value="Unassembled WGS sequence"/>
</dbReference>
<dbReference type="AlphaFoldDB" id="A0AAV8Z0Y4"/>
<dbReference type="Gene3D" id="3.30.420.10">
    <property type="entry name" value="Ribonuclease H-like superfamily/Ribonuclease H"/>
    <property type="match status" value="1"/>
</dbReference>
<keyword evidence="2" id="KW-1185">Reference proteome</keyword>